<dbReference type="GO" id="GO:0045892">
    <property type="term" value="P:negative regulation of DNA-templated transcription"/>
    <property type="evidence" value="ECO:0007669"/>
    <property type="project" value="InterPro"/>
</dbReference>
<accession>A0A8C3SL52</accession>
<dbReference type="Gene3D" id="1.10.10.2590">
    <property type="entry name" value="BEN domain"/>
    <property type="match status" value="1"/>
</dbReference>
<dbReference type="PANTHER" id="PTHR14628">
    <property type="entry name" value="BEN DOMAIN-CONTAINING PROTEIN 5"/>
    <property type="match status" value="1"/>
</dbReference>
<proteinExistence type="predicted"/>
<evidence type="ECO:0000313" key="3">
    <source>
        <dbReference type="Proteomes" id="UP000694403"/>
    </source>
</evidence>
<protein>
    <recommendedName>
        <fullName evidence="1">BEN domain-containing protein</fullName>
    </recommendedName>
</protein>
<dbReference type="InterPro" id="IPR018379">
    <property type="entry name" value="BEN_domain"/>
</dbReference>
<feature type="domain" description="BEN" evidence="1">
    <location>
        <begin position="14"/>
        <end position="72"/>
    </location>
</feature>
<reference evidence="2" key="2">
    <citation type="submission" date="2025-09" db="UniProtKB">
        <authorList>
            <consortium name="Ensembl"/>
        </authorList>
    </citation>
    <scope>IDENTIFICATION</scope>
</reference>
<sequence>MDKYILENGKVHLGSGIWVDEEKWHQLQVTQGDSKYTKNLAVMIWGTDVLKNRSVTGVATKKKKDAVPKPPL</sequence>
<dbReference type="AlphaFoldDB" id="A0A8C3SL52"/>
<name>A0A8C3SL52_CHESE</name>
<dbReference type="GO" id="GO:0003677">
    <property type="term" value="F:DNA binding"/>
    <property type="evidence" value="ECO:0007669"/>
    <property type="project" value="InterPro"/>
</dbReference>
<dbReference type="InterPro" id="IPR040391">
    <property type="entry name" value="BEND5"/>
</dbReference>
<dbReference type="Ensembl" id="ENSCSRT00000016619.1">
    <property type="protein sequence ID" value="ENSCSRP00000015933.1"/>
    <property type="gene ID" value="ENSCSRG00000012188.1"/>
</dbReference>
<keyword evidence="3" id="KW-1185">Reference proteome</keyword>
<dbReference type="Proteomes" id="UP000694403">
    <property type="component" value="Unplaced"/>
</dbReference>
<evidence type="ECO:0000259" key="1">
    <source>
        <dbReference type="PROSITE" id="PS51457"/>
    </source>
</evidence>
<dbReference type="PROSITE" id="PS51457">
    <property type="entry name" value="BEN"/>
    <property type="match status" value="1"/>
</dbReference>
<reference evidence="2" key="1">
    <citation type="submission" date="2025-08" db="UniProtKB">
        <authorList>
            <consortium name="Ensembl"/>
        </authorList>
    </citation>
    <scope>IDENTIFICATION</scope>
</reference>
<dbReference type="PANTHER" id="PTHR14628:SF1">
    <property type="entry name" value="BEN DOMAIN-CONTAINING PROTEIN 5"/>
    <property type="match status" value="1"/>
</dbReference>
<organism evidence="2 3">
    <name type="scientific">Chelydra serpentina</name>
    <name type="common">Snapping turtle</name>
    <name type="synonym">Testudo serpentina</name>
    <dbReference type="NCBI Taxonomy" id="8475"/>
    <lineage>
        <taxon>Eukaryota</taxon>
        <taxon>Metazoa</taxon>
        <taxon>Chordata</taxon>
        <taxon>Craniata</taxon>
        <taxon>Vertebrata</taxon>
        <taxon>Euteleostomi</taxon>
        <taxon>Archelosauria</taxon>
        <taxon>Testudinata</taxon>
        <taxon>Testudines</taxon>
        <taxon>Cryptodira</taxon>
        <taxon>Durocryptodira</taxon>
        <taxon>Americhelydia</taxon>
        <taxon>Chelydroidea</taxon>
        <taxon>Chelydridae</taxon>
        <taxon>Chelydra</taxon>
    </lineage>
</organism>
<evidence type="ECO:0000313" key="2">
    <source>
        <dbReference type="Ensembl" id="ENSCSRP00000015933.1"/>
    </source>
</evidence>